<feature type="domain" description="DUF397" evidence="1">
    <location>
        <begin position="9"/>
        <end position="58"/>
    </location>
</feature>
<dbReference type="EMBL" id="QUAC01000151">
    <property type="protein sequence ID" value="REK88720.1"/>
    <property type="molecule type" value="Genomic_DNA"/>
</dbReference>
<keyword evidence="3" id="KW-1185">Reference proteome</keyword>
<dbReference type="Pfam" id="PF04149">
    <property type="entry name" value="DUF397"/>
    <property type="match status" value="1"/>
</dbReference>
<protein>
    <submittedName>
        <fullName evidence="2">DUF397 domain-containing protein</fullName>
    </submittedName>
</protein>
<comment type="caution">
    <text evidence="2">The sequence shown here is derived from an EMBL/GenBank/DDBJ whole genome shotgun (WGS) entry which is preliminary data.</text>
</comment>
<accession>A0A371Q1Z1</accession>
<dbReference type="RefSeq" id="WP_128508552.1">
    <property type="nucleotide sequence ID" value="NZ_JBHYKF010000147.1"/>
</dbReference>
<sequence length="64" mass="6803">MVNPEIVSAFRKSSYSGQEGDCVEVADTGDGRRVVRDSKDPAGPRLVVGRGAWTSFVEMLMAGG</sequence>
<dbReference type="AlphaFoldDB" id="A0A371Q1Z1"/>
<evidence type="ECO:0000313" key="2">
    <source>
        <dbReference type="EMBL" id="REK88720.1"/>
    </source>
</evidence>
<dbReference type="OrthoDB" id="4327125at2"/>
<dbReference type="Proteomes" id="UP000262477">
    <property type="component" value="Unassembled WGS sequence"/>
</dbReference>
<proteinExistence type="predicted"/>
<name>A0A371Q1Z1_STRIH</name>
<evidence type="ECO:0000313" key="3">
    <source>
        <dbReference type="Proteomes" id="UP000262477"/>
    </source>
</evidence>
<gene>
    <name evidence="2" type="ORF">DY245_19640</name>
</gene>
<organism evidence="2 3">
    <name type="scientific">Streptomyces inhibens</name>
    <dbReference type="NCBI Taxonomy" id="2293571"/>
    <lineage>
        <taxon>Bacteria</taxon>
        <taxon>Bacillati</taxon>
        <taxon>Actinomycetota</taxon>
        <taxon>Actinomycetes</taxon>
        <taxon>Kitasatosporales</taxon>
        <taxon>Streptomycetaceae</taxon>
        <taxon>Streptomyces</taxon>
    </lineage>
</organism>
<evidence type="ECO:0000259" key="1">
    <source>
        <dbReference type="Pfam" id="PF04149"/>
    </source>
</evidence>
<reference evidence="2 3" key="1">
    <citation type="submission" date="2018-08" db="EMBL/GenBank/DDBJ databases">
        <title>Streptomyces NEAU-D10 sp. nov., a novel Actinomycete isolated from soil.</title>
        <authorList>
            <person name="Jin L."/>
        </authorList>
    </citation>
    <scope>NUCLEOTIDE SEQUENCE [LARGE SCALE GENOMIC DNA]</scope>
    <source>
        <strain evidence="2 3">NEAU-D10</strain>
    </source>
</reference>
<dbReference type="InterPro" id="IPR007278">
    <property type="entry name" value="DUF397"/>
</dbReference>